<keyword evidence="9 12" id="KW-0472">Membrane</keyword>
<dbReference type="InterPro" id="IPR001734">
    <property type="entry name" value="Na/solute_symporter"/>
</dbReference>
<evidence type="ECO:0000256" key="11">
    <source>
        <dbReference type="RuleBase" id="RU362091"/>
    </source>
</evidence>
<protein>
    <submittedName>
        <fullName evidence="13 14">Uncharacterized protein</fullName>
    </submittedName>
</protein>
<keyword evidence="6 12" id="KW-1133">Transmembrane helix</keyword>
<dbReference type="VEuPathDB" id="VectorBase:ISCW002786"/>
<evidence type="ECO:0000256" key="8">
    <source>
        <dbReference type="ARBA" id="ARBA00023065"/>
    </source>
</evidence>
<dbReference type="HOGENOM" id="CLU_018808_7_1_1"/>
<dbReference type="Proteomes" id="UP000001555">
    <property type="component" value="Unassembled WGS sequence"/>
</dbReference>
<evidence type="ECO:0000256" key="7">
    <source>
        <dbReference type="ARBA" id="ARBA00023053"/>
    </source>
</evidence>
<evidence type="ECO:0000256" key="1">
    <source>
        <dbReference type="ARBA" id="ARBA00004651"/>
    </source>
</evidence>
<evidence type="ECO:0000256" key="4">
    <source>
        <dbReference type="ARBA" id="ARBA00022475"/>
    </source>
</evidence>
<dbReference type="EMBL" id="ABJB010489753">
    <property type="status" value="NOT_ANNOTATED_CDS"/>
    <property type="molecule type" value="Genomic_DNA"/>
</dbReference>
<keyword evidence="7" id="KW-0915">Sodium</keyword>
<dbReference type="InterPro" id="IPR051163">
    <property type="entry name" value="Sodium:Solute_Symporter_SSF"/>
</dbReference>
<evidence type="ECO:0000256" key="10">
    <source>
        <dbReference type="ARBA" id="ARBA00023201"/>
    </source>
</evidence>
<keyword evidence="5 12" id="KW-0812">Transmembrane</keyword>
<keyword evidence="10" id="KW-0739">Sodium transport</keyword>
<accession>B7PBY8</accession>
<evidence type="ECO:0000256" key="9">
    <source>
        <dbReference type="ARBA" id="ARBA00023136"/>
    </source>
</evidence>
<proteinExistence type="inferred from homology"/>
<dbReference type="PaxDb" id="6945-B7PBY8"/>
<reference evidence="13 15" key="1">
    <citation type="submission" date="2008-03" db="EMBL/GenBank/DDBJ databases">
        <title>Annotation of Ixodes scapularis.</title>
        <authorList>
            <consortium name="Ixodes scapularis Genome Project Consortium"/>
            <person name="Caler E."/>
            <person name="Hannick L.I."/>
            <person name="Bidwell S."/>
            <person name="Joardar V."/>
            <person name="Thiagarajan M."/>
            <person name="Amedeo P."/>
            <person name="Galinsky K.J."/>
            <person name="Schobel S."/>
            <person name="Inman J."/>
            <person name="Hostetler J."/>
            <person name="Miller J."/>
            <person name="Hammond M."/>
            <person name="Megy K."/>
            <person name="Lawson D."/>
            <person name="Kodira C."/>
            <person name="Sutton G."/>
            <person name="Meyer J."/>
            <person name="Hill C.A."/>
            <person name="Birren B."/>
            <person name="Nene V."/>
            <person name="Collins F."/>
            <person name="Alarcon-Chaidez F."/>
            <person name="Wikel S."/>
            <person name="Strausberg R."/>
        </authorList>
    </citation>
    <scope>NUCLEOTIDE SEQUENCE [LARGE SCALE GENOMIC DNA]</scope>
    <source>
        <strain evidence="15">Wikel</strain>
        <strain evidence="13">Wikel colony</strain>
    </source>
</reference>
<name>B7PBY8_IXOSC</name>
<evidence type="ECO:0000256" key="12">
    <source>
        <dbReference type="SAM" id="Phobius"/>
    </source>
</evidence>
<dbReference type="GO" id="GO:0005886">
    <property type="term" value="C:plasma membrane"/>
    <property type="evidence" value="ECO:0007669"/>
    <property type="project" value="UniProtKB-SubCell"/>
</dbReference>
<keyword evidence="8" id="KW-0406">Ion transport</keyword>
<dbReference type="GO" id="GO:0022857">
    <property type="term" value="F:transmembrane transporter activity"/>
    <property type="evidence" value="ECO:0007669"/>
    <property type="project" value="InterPro"/>
</dbReference>
<dbReference type="InterPro" id="IPR038377">
    <property type="entry name" value="Na/Glc_symporter_sf"/>
</dbReference>
<evidence type="ECO:0000256" key="2">
    <source>
        <dbReference type="ARBA" id="ARBA00006434"/>
    </source>
</evidence>
<evidence type="ECO:0000313" key="15">
    <source>
        <dbReference type="Proteomes" id="UP000001555"/>
    </source>
</evidence>
<feature type="transmembrane region" description="Helical" evidence="12">
    <location>
        <begin position="6"/>
        <end position="26"/>
    </location>
</feature>
<keyword evidence="15" id="KW-1185">Reference proteome</keyword>
<evidence type="ECO:0000313" key="14">
    <source>
        <dbReference type="EnsemblMetazoa" id="ISCW002786-PA"/>
    </source>
</evidence>
<evidence type="ECO:0000256" key="3">
    <source>
        <dbReference type="ARBA" id="ARBA00022448"/>
    </source>
</evidence>
<evidence type="ECO:0000313" key="13">
    <source>
        <dbReference type="EMBL" id="EEC04110.1"/>
    </source>
</evidence>
<dbReference type="PANTHER" id="PTHR42985">
    <property type="entry name" value="SODIUM-COUPLED MONOCARBOXYLATE TRANSPORTER"/>
    <property type="match status" value="1"/>
</dbReference>
<gene>
    <name evidence="13" type="ORF">IscW_ISCW002786</name>
</gene>
<reference evidence="14" key="2">
    <citation type="submission" date="2020-05" db="UniProtKB">
        <authorList>
            <consortium name="EnsemblMetazoa"/>
        </authorList>
    </citation>
    <scope>IDENTIFICATION</scope>
    <source>
        <strain evidence="14">wikel</strain>
    </source>
</reference>
<dbReference type="EMBL" id="DS680139">
    <property type="protein sequence ID" value="EEC04110.1"/>
    <property type="molecule type" value="Genomic_DNA"/>
</dbReference>
<sequence>MTHPVEFAVFTFFTVTVIGIGLGFAFKRRGRLNIEEMFLGSRTLRMVPLALSSLASAMSSTGFIAFTAHYYAYGLHLGWAASAATLLLIPFTIHVDIPVLYRLKITSVFE</sequence>
<dbReference type="PANTHER" id="PTHR42985:SF40">
    <property type="entry name" value="LD47995P-RELATED"/>
    <property type="match status" value="1"/>
</dbReference>
<keyword evidence="4" id="KW-1003">Cell membrane</keyword>
<dbReference type="EnsemblMetazoa" id="ISCW002786-RA">
    <property type="protein sequence ID" value="ISCW002786-PA"/>
    <property type="gene ID" value="ISCW002786"/>
</dbReference>
<comment type="subcellular location">
    <subcellularLocation>
        <location evidence="1">Cell membrane</location>
        <topology evidence="1">Multi-pass membrane protein</topology>
    </subcellularLocation>
</comment>
<organism>
    <name type="scientific">Ixodes scapularis</name>
    <name type="common">Black-legged tick</name>
    <name type="synonym">Deer tick</name>
    <dbReference type="NCBI Taxonomy" id="6945"/>
    <lineage>
        <taxon>Eukaryota</taxon>
        <taxon>Metazoa</taxon>
        <taxon>Ecdysozoa</taxon>
        <taxon>Arthropoda</taxon>
        <taxon>Chelicerata</taxon>
        <taxon>Arachnida</taxon>
        <taxon>Acari</taxon>
        <taxon>Parasitiformes</taxon>
        <taxon>Ixodida</taxon>
        <taxon>Ixodoidea</taxon>
        <taxon>Ixodidae</taxon>
        <taxon>Ixodinae</taxon>
        <taxon>Ixodes</taxon>
    </lineage>
</organism>
<dbReference type="VEuPathDB" id="VectorBase:ISCP_027130"/>
<feature type="transmembrane region" description="Helical" evidence="12">
    <location>
        <begin position="77"/>
        <end position="101"/>
    </location>
</feature>
<dbReference type="GO" id="GO:0006814">
    <property type="term" value="P:sodium ion transport"/>
    <property type="evidence" value="ECO:0007669"/>
    <property type="project" value="UniProtKB-KW"/>
</dbReference>
<evidence type="ECO:0000256" key="6">
    <source>
        <dbReference type="ARBA" id="ARBA00022989"/>
    </source>
</evidence>
<dbReference type="InParanoid" id="B7PBY8"/>
<feature type="transmembrane region" description="Helical" evidence="12">
    <location>
        <begin position="47"/>
        <end position="71"/>
    </location>
</feature>
<dbReference type="AlphaFoldDB" id="B7PBY8"/>
<dbReference type="PROSITE" id="PS50283">
    <property type="entry name" value="NA_SOLUT_SYMP_3"/>
    <property type="match status" value="1"/>
</dbReference>
<keyword evidence="3" id="KW-0813">Transport</keyword>
<comment type="similarity">
    <text evidence="2 11">Belongs to the sodium:solute symporter (SSF) (TC 2.A.21) family.</text>
</comment>
<dbReference type="Gene3D" id="1.20.1730.10">
    <property type="entry name" value="Sodium/glucose cotransporter"/>
    <property type="match status" value="1"/>
</dbReference>
<dbReference type="OrthoDB" id="10520938at2759"/>
<dbReference type="VEuPathDB" id="VectorBase:ISCI002786"/>
<dbReference type="Pfam" id="PF00474">
    <property type="entry name" value="SSF"/>
    <property type="match status" value="1"/>
</dbReference>
<evidence type="ECO:0000256" key="5">
    <source>
        <dbReference type="ARBA" id="ARBA00022692"/>
    </source>
</evidence>